<name>A0ABR1L8I9_9PEZI</name>
<evidence type="ECO:0000313" key="5">
    <source>
        <dbReference type="Proteomes" id="UP001360953"/>
    </source>
</evidence>
<keyword evidence="5" id="KW-1185">Reference proteome</keyword>
<dbReference type="InterPro" id="IPR019407">
    <property type="entry name" value="CTU2"/>
</dbReference>
<dbReference type="EMBL" id="JBBPEH010000013">
    <property type="protein sequence ID" value="KAK7530958.1"/>
    <property type="molecule type" value="Genomic_DNA"/>
</dbReference>
<protein>
    <recommendedName>
        <fullName evidence="3">Cytoplasmic tRNA 2-thiolation protein 2</fullName>
    </recommendedName>
</protein>
<comment type="function">
    <text evidence="3">Plays a central role in 2-thiolation of mcm(5)S(2)U at tRNA wobble positions of tRNA(Lys), tRNA(Glu) and tRNA(Gln). May act by forming a heterodimer with NCS6 that ligates sulfur from thiocarboxylated URM1 onto the uridine of tRNAs at wobble position. Prior mcm(5) tRNA modification by the elongator complex is required for 2-thiolation. May also be involved in protein urmylation.</text>
</comment>
<dbReference type="HAMAP" id="MF_03054">
    <property type="entry name" value="CTU2"/>
    <property type="match status" value="1"/>
</dbReference>
<keyword evidence="2 3" id="KW-0819">tRNA processing</keyword>
<reference evidence="4 5" key="1">
    <citation type="submission" date="2024-04" db="EMBL/GenBank/DDBJ databases">
        <title>Phyllosticta paracitricarpa is synonymous to the EU quarantine fungus P. citricarpa based on phylogenomic analyses.</title>
        <authorList>
            <consortium name="Lawrence Berkeley National Laboratory"/>
            <person name="Van ingen-buijs V.A."/>
            <person name="Van westerhoven A.C."/>
            <person name="Haridas S."/>
            <person name="Skiadas P."/>
            <person name="Martin F."/>
            <person name="Groenewald J.Z."/>
            <person name="Crous P.W."/>
            <person name="Seidl M.F."/>
        </authorList>
    </citation>
    <scope>NUCLEOTIDE SEQUENCE [LARGE SCALE GENOMIC DNA]</scope>
    <source>
        <strain evidence="4 5">CPC 17464</strain>
    </source>
</reference>
<dbReference type="Proteomes" id="UP001360953">
    <property type="component" value="Unassembled WGS sequence"/>
</dbReference>
<dbReference type="RefSeq" id="XP_066651031.1">
    <property type="nucleotide sequence ID" value="XM_066802381.1"/>
</dbReference>
<evidence type="ECO:0000256" key="1">
    <source>
        <dbReference type="ARBA" id="ARBA00022490"/>
    </source>
</evidence>
<dbReference type="SUPFAM" id="SSF52402">
    <property type="entry name" value="Adenine nucleotide alpha hydrolases-like"/>
    <property type="match status" value="1"/>
</dbReference>
<dbReference type="PANTHER" id="PTHR20882">
    <property type="entry name" value="CYTOPLASMIC TRNA 2-THIOLATION PROTEIN 2"/>
    <property type="match status" value="1"/>
</dbReference>
<comment type="subcellular location">
    <subcellularLocation>
        <location evidence="3">Cytoplasm</location>
    </subcellularLocation>
</comment>
<keyword evidence="1 3" id="KW-0963">Cytoplasm</keyword>
<evidence type="ECO:0000313" key="4">
    <source>
        <dbReference type="EMBL" id="KAK7530958.1"/>
    </source>
</evidence>
<comment type="caution">
    <text evidence="4">The sequence shown here is derived from an EMBL/GenBank/DDBJ whole genome shotgun (WGS) entry which is preliminary data.</text>
</comment>
<dbReference type="Pfam" id="PF10288">
    <property type="entry name" value="CTU2"/>
    <property type="match status" value="1"/>
</dbReference>
<evidence type="ECO:0000256" key="2">
    <source>
        <dbReference type="ARBA" id="ARBA00022694"/>
    </source>
</evidence>
<organism evidence="4 5">
    <name type="scientific">Phyllosticta citribraziliensis</name>
    <dbReference type="NCBI Taxonomy" id="989973"/>
    <lineage>
        <taxon>Eukaryota</taxon>
        <taxon>Fungi</taxon>
        <taxon>Dikarya</taxon>
        <taxon>Ascomycota</taxon>
        <taxon>Pezizomycotina</taxon>
        <taxon>Dothideomycetes</taxon>
        <taxon>Dothideomycetes incertae sedis</taxon>
        <taxon>Botryosphaeriales</taxon>
        <taxon>Phyllostictaceae</taxon>
        <taxon>Phyllosticta</taxon>
    </lineage>
</organism>
<dbReference type="GeneID" id="92035287"/>
<evidence type="ECO:0000256" key="3">
    <source>
        <dbReference type="HAMAP-Rule" id="MF_03054"/>
    </source>
</evidence>
<dbReference type="InterPro" id="IPR014729">
    <property type="entry name" value="Rossmann-like_a/b/a_fold"/>
</dbReference>
<dbReference type="Gene3D" id="3.40.50.620">
    <property type="entry name" value="HUPs"/>
    <property type="match status" value="1"/>
</dbReference>
<proteinExistence type="inferred from homology"/>
<sequence>MPAKHVEITGRPCKRCKDAEACIVARQEPLCRDCFMNYVRTKAVKRMESYSYTAKNRKMQSERRLLLPVSFGVSSTTLLSLLHAQLERQRNKTGRTGYTLHVLFVDTSVVEPSVPDVQMLEQLRDAFPGHEYSSVELSSVYQGDLQDVTRELDPSLEQEPEDAQMNPKEKLEKLFLSLSSVTARADLISILRRRLAVRFAQANNCSDILWGDSTTNLAARALAETAKGRGFALPWLVADGVSPSGIAFRYPLQDVYKKELVAYTDMASSPLKQLIQPEPAMDVAISAKNTTIDGLMRQYFDSVQQEYPGIVANVARTSSRLEAASAADAQCRLCQMPVADGRFGIHGWGGDQDNSTNPQGAKLCYGCERSISGGAELMP</sequence>
<gene>
    <name evidence="3" type="primary">NCS2</name>
    <name evidence="3" type="synonym">CTU2</name>
    <name evidence="4" type="ORF">J3D65DRAFT_648315</name>
</gene>
<dbReference type="PANTHER" id="PTHR20882:SF14">
    <property type="entry name" value="CYTOPLASMIC TRNA 2-THIOLATION PROTEIN 2"/>
    <property type="match status" value="1"/>
</dbReference>
<accession>A0ABR1L8I9</accession>
<comment type="pathway">
    <text evidence="3">tRNA modification; 5-methoxycarbonylmethyl-2-thiouridine-tRNA biosynthesis.</text>
</comment>
<comment type="similarity">
    <text evidence="3">Belongs to the CTU2/NCS2 family.</text>
</comment>